<sequence>MNRESVDREEAGRHHADSIAAKSDSHQEELRDVCVHLRSTQASHISEKNVQLDGWPHDSLI</sequence>
<evidence type="ECO:0000256" key="1">
    <source>
        <dbReference type="SAM" id="MobiDB-lite"/>
    </source>
</evidence>
<comment type="caution">
    <text evidence="2">The sequence shown here is derived from an EMBL/GenBank/DDBJ whole genome shotgun (WGS) entry which is preliminary data.</text>
</comment>
<evidence type="ECO:0000313" key="2">
    <source>
        <dbReference type="EMBL" id="PXF33195.1"/>
    </source>
</evidence>
<accession>A0ABX5M8H3</accession>
<organism evidence="2 3">
    <name type="scientific">Pokkaliibacter plantistimulans</name>
    <dbReference type="NCBI Taxonomy" id="1635171"/>
    <lineage>
        <taxon>Bacteria</taxon>
        <taxon>Pseudomonadati</taxon>
        <taxon>Pseudomonadota</taxon>
        <taxon>Gammaproteobacteria</taxon>
        <taxon>Oceanospirillales</taxon>
        <taxon>Balneatrichaceae</taxon>
        <taxon>Pokkaliibacter</taxon>
    </lineage>
</organism>
<dbReference type="Proteomes" id="UP000248090">
    <property type="component" value="Unassembled WGS sequence"/>
</dbReference>
<dbReference type="EMBL" id="LAPT01000001">
    <property type="protein sequence ID" value="PXF33195.1"/>
    <property type="molecule type" value="Genomic_DNA"/>
</dbReference>
<dbReference type="RefSeq" id="WP_110185527.1">
    <property type="nucleotide sequence ID" value="NZ_CP177354.1"/>
</dbReference>
<proteinExistence type="predicted"/>
<keyword evidence="3" id="KW-1185">Reference proteome</keyword>
<reference evidence="2 3" key="1">
    <citation type="submission" date="2015-03" db="EMBL/GenBank/DDBJ databases">
        <authorList>
            <person name="Krishnan R."/>
            <person name="Midha S."/>
            <person name="Patil P.B."/>
            <person name="Rameshkumar N."/>
        </authorList>
    </citation>
    <scope>NUCLEOTIDE SEQUENCE [LARGE SCALE GENOMIC DNA]</scope>
    <source>
        <strain evidence="2 3">L1E11</strain>
    </source>
</reference>
<feature type="region of interest" description="Disordered" evidence="1">
    <location>
        <begin position="1"/>
        <end position="29"/>
    </location>
</feature>
<name>A0ABX5M8H3_9GAMM</name>
<protein>
    <submittedName>
        <fullName evidence="2">Uncharacterized protein</fullName>
    </submittedName>
</protein>
<evidence type="ECO:0000313" key="3">
    <source>
        <dbReference type="Proteomes" id="UP000248090"/>
    </source>
</evidence>
<gene>
    <name evidence="2" type="ORF">WH50_00285</name>
</gene>